<dbReference type="InterPro" id="IPR025857">
    <property type="entry name" value="MacB_PCD"/>
</dbReference>
<keyword evidence="4 6" id="KW-1133">Transmembrane helix</keyword>
<evidence type="ECO:0000256" key="3">
    <source>
        <dbReference type="ARBA" id="ARBA00022692"/>
    </source>
</evidence>
<sequence length="810" mass="90966">MFKNYFKIAVRQLRKQRMYSAVKIGGFALSIAACLLIALYIKDELSYDKNWTNADRIYRIIGEYNINGKMLSGAAWPAPMAKALKEDFPEVEKAGRFMDAPLFYGAGSNQLRKVDEEQNTFEQGFSYADQDMLDMLEIPMVYGDRAHALSEPNTMVISKSKADKYFPNQNPVGKVMILNNDVKNPYKIGGVINDFPATSHIHYDFLLTMTRHQLWDGEQTTWMASNYPTYVLLKPGADPVQFQNKLKLIMTKYYLPALRQNGNKEAETVLKNAKILIQPIADVHLYSANIDDRLDKGDIRFVWLFGAIAVFILVIACINFINLSTAKSANRAKEVGLRKVVGSHRSSLIKQFLTESLLYSVLSFVLGLLIAIILLPYFNTLAAKHLLIPWAAWWLLPLMITAAIIIGIVAGLYPSFYLSSFKPIQVLKGQVSKGSKNSLLRNGLVVFQFTTSIILIIGTIVIYNQTQYILNKKIGFDKDQVLLIQGTNTLEDKREAFKNELLKSSEIKTVSISDYLPIAGTKRDGNPFWKEGRTKEDPSVGGQKWQVDYDYLKTMGMHMIEGRYFSKDMASDSAAAVINNTMATKLGLKNPVGQRIENGWQKFTVIGVMEDFNFESMRQDVTPLCLVLGNYNSSIISVKISGADTKTAINYVSSVWKNFSPNQPFRYTFLDESFANMYADVQRTGSIFTSFAMLAVIIACLGLFALSAFMAEQRNKEIGIRKVLGASVSGITTMLSKDFVKLVLFSIVIASPVAWWAMSKWLQDFAYRISMSWWMIAAAALVAIVIALITISFQSIKAALMNPVKSLRSE</sequence>
<name>A0A5B8V4M2_9BACT</name>
<dbReference type="PROSITE" id="PS51257">
    <property type="entry name" value="PROKAR_LIPOPROTEIN"/>
    <property type="match status" value="1"/>
</dbReference>
<keyword evidence="5 6" id="KW-0472">Membrane</keyword>
<evidence type="ECO:0000256" key="6">
    <source>
        <dbReference type="SAM" id="Phobius"/>
    </source>
</evidence>
<evidence type="ECO:0000313" key="9">
    <source>
        <dbReference type="EMBL" id="QEC65975.1"/>
    </source>
</evidence>
<proteinExistence type="predicted"/>
<evidence type="ECO:0000256" key="2">
    <source>
        <dbReference type="ARBA" id="ARBA00022475"/>
    </source>
</evidence>
<dbReference type="InterPro" id="IPR003838">
    <property type="entry name" value="ABC3_permease_C"/>
</dbReference>
<organism evidence="9 10">
    <name type="scientific">Panacibacter ginsenosidivorans</name>
    <dbReference type="NCBI Taxonomy" id="1813871"/>
    <lineage>
        <taxon>Bacteria</taxon>
        <taxon>Pseudomonadati</taxon>
        <taxon>Bacteroidota</taxon>
        <taxon>Chitinophagia</taxon>
        <taxon>Chitinophagales</taxon>
        <taxon>Chitinophagaceae</taxon>
        <taxon>Panacibacter</taxon>
    </lineage>
</organism>
<dbReference type="OrthoDB" id="5933722at2"/>
<feature type="transmembrane region" description="Helical" evidence="6">
    <location>
        <begin position="390"/>
        <end position="418"/>
    </location>
</feature>
<feature type="domain" description="MacB-like periplasmic core" evidence="8">
    <location>
        <begin position="24"/>
        <end position="247"/>
    </location>
</feature>
<evidence type="ECO:0000259" key="8">
    <source>
        <dbReference type="Pfam" id="PF12704"/>
    </source>
</evidence>
<feature type="transmembrane region" description="Helical" evidence="6">
    <location>
        <begin position="687"/>
        <end position="711"/>
    </location>
</feature>
<dbReference type="AlphaFoldDB" id="A0A5B8V4M2"/>
<feature type="transmembrane region" description="Helical" evidence="6">
    <location>
        <begin position="21"/>
        <end position="41"/>
    </location>
</feature>
<feature type="transmembrane region" description="Helical" evidence="6">
    <location>
        <begin position="301"/>
        <end position="323"/>
    </location>
</feature>
<keyword evidence="10" id="KW-1185">Reference proteome</keyword>
<comment type="subcellular location">
    <subcellularLocation>
        <location evidence="1">Cell membrane</location>
        <topology evidence="1">Multi-pass membrane protein</topology>
    </subcellularLocation>
</comment>
<dbReference type="Proteomes" id="UP000321533">
    <property type="component" value="Chromosome"/>
</dbReference>
<dbReference type="GO" id="GO:0005886">
    <property type="term" value="C:plasma membrane"/>
    <property type="evidence" value="ECO:0007669"/>
    <property type="project" value="UniProtKB-SubCell"/>
</dbReference>
<evidence type="ECO:0000256" key="5">
    <source>
        <dbReference type="ARBA" id="ARBA00023136"/>
    </source>
</evidence>
<dbReference type="RefSeq" id="WP_147187775.1">
    <property type="nucleotide sequence ID" value="NZ_CP042435.1"/>
</dbReference>
<feature type="domain" description="MacB-like periplasmic core" evidence="8">
    <location>
        <begin position="453"/>
        <end position="644"/>
    </location>
</feature>
<evidence type="ECO:0000256" key="4">
    <source>
        <dbReference type="ARBA" id="ARBA00022989"/>
    </source>
</evidence>
<keyword evidence="2" id="KW-1003">Cell membrane</keyword>
<feature type="transmembrane region" description="Helical" evidence="6">
    <location>
        <begin position="357"/>
        <end position="378"/>
    </location>
</feature>
<dbReference type="EMBL" id="CP042435">
    <property type="protein sequence ID" value="QEC65975.1"/>
    <property type="molecule type" value="Genomic_DNA"/>
</dbReference>
<feature type="transmembrane region" description="Helical" evidence="6">
    <location>
        <begin position="739"/>
        <end position="758"/>
    </location>
</feature>
<dbReference type="Pfam" id="PF12704">
    <property type="entry name" value="MacB_PCD"/>
    <property type="match status" value="2"/>
</dbReference>
<accession>A0A5B8V4M2</accession>
<feature type="domain" description="ABC3 transporter permease C-terminal" evidence="7">
    <location>
        <begin position="307"/>
        <end position="421"/>
    </location>
</feature>
<protein>
    <submittedName>
        <fullName evidence="9">FtsX-like permease family protein</fullName>
    </submittedName>
</protein>
<dbReference type="Pfam" id="PF02687">
    <property type="entry name" value="FtsX"/>
    <property type="match status" value="2"/>
</dbReference>
<feature type="domain" description="ABC3 transporter permease C-terminal" evidence="7">
    <location>
        <begin position="690"/>
        <end position="803"/>
    </location>
</feature>
<dbReference type="InterPro" id="IPR050250">
    <property type="entry name" value="Macrolide_Exporter_MacB"/>
</dbReference>
<evidence type="ECO:0000259" key="7">
    <source>
        <dbReference type="Pfam" id="PF02687"/>
    </source>
</evidence>
<keyword evidence="3 6" id="KW-0812">Transmembrane</keyword>
<evidence type="ECO:0000313" key="10">
    <source>
        <dbReference type="Proteomes" id="UP000321533"/>
    </source>
</evidence>
<dbReference type="GO" id="GO:0022857">
    <property type="term" value="F:transmembrane transporter activity"/>
    <property type="evidence" value="ECO:0007669"/>
    <property type="project" value="TreeGrafter"/>
</dbReference>
<dbReference type="KEGG" id="pgin:FRZ67_01135"/>
<feature type="transmembrane region" description="Helical" evidence="6">
    <location>
        <begin position="773"/>
        <end position="793"/>
    </location>
</feature>
<evidence type="ECO:0000256" key="1">
    <source>
        <dbReference type="ARBA" id="ARBA00004651"/>
    </source>
</evidence>
<dbReference type="PANTHER" id="PTHR30572:SF18">
    <property type="entry name" value="ABC-TYPE MACROLIDE FAMILY EXPORT SYSTEM PERMEASE COMPONENT 2"/>
    <property type="match status" value="1"/>
</dbReference>
<dbReference type="PANTHER" id="PTHR30572">
    <property type="entry name" value="MEMBRANE COMPONENT OF TRANSPORTER-RELATED"/>
    <property type="match status" value="1"/>
</dbReference>
<feature type="transmembrane region" description="Helical" evidence="6">
    <location>
        <begin position="439"/>
        <end position="463"/>
    </location>
</feature>
<reference evidence="9 10" key="1">
    <citation type="journal article" date="2016" name="Int. J. Syst. Evol. Microbiol.">
        <title>Panacibacter ginsenosidivorans gen. nov., sp. nov., with ginsenoside converting activity isolated from soil of a ginseng field.</title>
        <authorList>
            <person name="Siddiqi M.Z."/>
            <person name="Muhammad Shafi S."/>
            <person name="Choi K.D."/>
            <person name="Im W.T."/>
        </authorList>
    </citation>
    <scope>NUCLEOTIDE SEQUENCE [LARGE SCALE GENOMIC DNA]</scope>
    <source>
        <strain evidence="9 10">Gsoil1550</strain>
    </source>
</reference>
<gene>
    <name evidence="9" type="ORF">FRZ67_01135</name>
</gene>